<evidence type="ECO:0008006" key="3">
    <source>
        <dbReference type="Google" id="ProtNLM"/>
    </source>
</evidence>
<accession>A0ABW1UX37</accession>
<dbReference type="RefSeq" id="WP_379229735.1">
    <property type="nucleotide sequence ID" value="NZ_JBHSTE010000001.1"/>
</dbReference>
<dbReference type="EMBL" id="JBHSTE010000001">
    <property type="protein sequence ID" value="MFC6330990.1"/>
    <property type="molecule type" value="Genomic_DNA"/>
</dbReference>
<keyword evidence="2" id="KW-1185">Reference proteome</keyword>
<reference evidence="2" key="1">
    <citation type="journal article" date="2019" name="Int. J. Syst. Evol. Microbiol.">
        <title>The Global Catalogue of Microorganisms (GCM) 10K type strain sequencing project: providing services to taxonomists for standard genome sequencing and annotation.</title>
        <authorList>
            <consortium name="The Broad Institute Genomics Platform"/>
            <consortium name="The Broad Institute Genome Sequencing Center for Infectious Disease"/>
            <person name="Wu L."/>
            <person name="Ma J."/>
        </authorList>
    </citation>
    <scope>NUCLEOTIDE SEQUENCE [LARGE SCALE GENOMIC DNA]</scope>
    <source>
        <strain evidence="2">PCU 280</strain>
    </source>
</reference>
<organism evidence="1 2">
    <name type="scientific">Paenibacillus septentrionalis</name>
    <dbReference type="NCBI Taxonomy" id="429342"/>
    <lineage>
        <taxon>Bacteria</taxon>
        <taxon>Bacillati</taxon>
        <taxon>Bacillota</taxon>
        <taxon>Bacilli</taxon>
        <taxon>Bacillales</taxon>
        <taxon>Paenibacillaceae</taxon>
        <taxon>Paenibacillus</taxon>
    </lineage>
</organism>
<protein>
    <recommendedName>
        <fullName evidence="3">PIN domain-containing protein</fullName>
    </recommendedName>
</protein>
<name>A0ABW1UX37_9BACL</name>
<proteinExistence type="predicted"/>
<gene>
    <name evidence="1" type="ORF">ACFP56_00010</name>
</gene>
<evidence type="ECO:0000313" key="1">
    <source>
        <dbReference type="EMBL" id="MFC6330990.1"/>
    </source>
</evidence>
<comment type="caution">
    <text evidence="1">The sequence shown here is derived from an EMBL/GenBank/DDBJ whole genome shotgun (WGS) entry which is preliminary data.</text>
</comment>
<evidence type="ECO:0000313" key="2">
    <source>
        <dbReference type="Proteomes" id="UP001596233"/>
    </source>
</evidence>
<dbReference type="Proteomes" id="UP001596233">
    <property type="component" value="Unassembled WGS sequence"/>
</dbReference>
<sequence>MRKRYYLETNVLYSLVNKIHLFVGNVDVTTSLLAYQEIIWGINEEQYHKRRTLLLKLKSSGLKLYPYLPIECISIAFQVDISNLPIVIEEKKLLWEQVNLVISCDNYQQYAQKLSELYDIDVENVKHYMSERKYVNQNIATSTIRENHINLKRIEEERVRCPEYYNVSIEDLVHDPEKEPNRMIEREMLVEVLKVCNINFKESELKNAMLKYDGKQLVAYILGRNFYYWHRSRKMMPAGKNDSIDLEHLLYLRDEDFVIVSDDRLFSYSTMKPMRINCEDFLKEVSQEGNDNS</sequence>